<dbReference type="NCBIfam" id="TIGR02833">
    <property type="entry name" value="spore_III_AB"/>
    <property type="match status" value="1"/>
</dbReference>
<evidence type="ECO:0000313" key="3">
    <source>
        <dbReference type="Proteomes" id="UP001597120"/>
    </source>
</evidence>
<accession>A0ABW3DF98</accession>
<dbReference type="InterPro" id="IPR014198">
    <property type="entry name" value="Spore_III_AB"/>
</dbReference>
<evidence type="ECO:0000313" key="2">
    <source>
        <dbReference type="EMBL" id="MFD0872112.1"/>
    </source>
</evidence>
<gene>
    <name evidence="2" type="primary">spoIIIAB</name>
    <name evidence="2" type="ORF">ACFQ03_23625</name>
</gene>
<protein>
    <submittedName>
        <fullName evidence="2">Stage III sporulation protein SpoIIIAB</fullName>
    </submittedName>
</protein>
<sequence>MLKLLGGLLIIGAGTMFGFYQSMQLSRRPRQIRELIHMLQRLETEIGYGSTPLSDALLASSKSLSEPVAVLFRRAAEYLDQPTGMTTEACWRKAVVEGWRDTAMKAGEREVLLQLGHSLGITDREDQLKHLRLAVNHLLAEEEQAAEDQRKYAKMWKSLGALAGALIVILVY</sequence>
<organism evidence="2 3">
    <name type="scientific">Paenibacillus residui</name>
    <dbReference type="NCBI Taxonomy" id="629724"/>
    <lineage>
        <taxon>Bacteria</taxon>
        <taxon>Bacillati</taxon>
        <taxon>Bacillota</taxon>
        <taxon>Bacilli</taxon>
        <taxon>Bacillales</taxon>
        <taxon>Paenibacillaceae</taxon>
        <taxon>Paenibacillus</taxon>
    </lineage>
</organism>
<dbReference type="EMBL" id="JBHTIU010000100">
    <property type="protein sequence ID" value="MFD0872112.1"/>
    <property type="molecule type" value="Genomic_DNA"/>
</dbReference>
<dbReference type="Proteomes" id="UP001597120">
    <property type="component" value="Unassembled WGS sequence"/>
</dbReference>
<dbReference type="RefSeq" id="WP_150960524.1">
    <property type="nucleotide sequence ID" value="NZ_JBHTIU010000100.1"/>
</dbReference>
<comment type="caution">
    <text evidence="2">The sequence shown here is derived from an EMBL/GenBank/DDBJ whole genome shotgun (WGS) entry which is preliminary data.</text>
</comment>
<dbReference type="Pfam" id="PF09548">
    <property type="entry name" value="Spore_III_AB"/>
    <property type="match status" value="1"/>
</dbReference>
<keyword evidence="1" id="KW-0812">Transmembrane</keyword>
<dbReference type="PIRSF" id="PIRSF021435">
    <property type="entry name" value="SpoIIIAB"/>
    <property type="match status" value="1"/>
</dbReference>
<keyword evidence="1" id="KW-0472">Membrane</keyword>
<feature type="transmembrane region" description="Helical" evidence="1">
    <location>
        <begin position="6"/>
        <end position="23"/>
    </location>
</feature>
<keyword evidence="3" id="KW-1185">Reference proteome</keyword>
<evidence type="ECO:0000256" key="1">
    <source>
        <dbReference type="SAM" id="Phobius"/>
    </source>
</evidence>
<keyword evidence="1" id="KW-1133">Transmembrane helix</keyword>
<name>A0ABW3DF98_9BACL</name>
<proteinExistence type="predicted"/>
<reference evidence="3" key="1">
    <citation type="journal article" date="2019" name="Int. J. Syst. Evol. Microbiol.">
        <title>The Global Catalogue of Microorganisms (GCM) 10K type strain sequencing project: providing services to taxonomists for standard genome sequencing and annotation.</title>
        <authorList>
            <consortium name="The Broad Institute Genomics Platform"/>
            <consortium name="The Broad Institute Genome Sequencing Center for Infectious Disease"/>
            <person name="Wu L."/>
            <person name="Ma J."/>
        </authorList>
    </citation>
    <scope>NUCLEOTIDE SEQUENCE [LARGE SCALE GENOMIC DNA]</scope>
    <source>
        <strain evidence="3">CCUG 57263</strain>
    </source>
</reference>